<dbReference type="EMBL" id="JACRTF010000001">
    <property type="protein sequence ID" value="MBC8592823.1"/>
    <property type="molecule type" value="Genomic_DNA"/>
</dbReference>
<evidence type="ECO:0000313" key="3">
    <source>
        <dbReference type="Proteomes" id="UP000651085"/>
    </source>
</evidence>
<name>A0A926F2C7_9BACT</name>
<keyword evidence="3" id="KW-1185">Reference proteome</keyword>
<feature type="signal peptide" evidence="1">
    <location>
        <begin position="1"/>
        <end position="18"/>
    </location>
</feature>
<organism evidence="2 3">
    <name type="scientific">Jilunia laotingensis</name>
    <dbReference type="NCBI Taxonomy" id="2763675"/>
    <lineage>
        <taxon>Bacteria</taxon>
        <taxon>Pseudomonadati</taxon>
        <taxon>Bacteroidota</taxon>
        <taxon>Bacteroidia</taxon>
        <taxon>Bacteroidales</taxon>
        <taxon>Bacteroidaceae</taxon>
        <taxon>Jilunia</taxon>
    </lineage>
</organism>
<sequence length="288" mass="31917">MSKNVHSFCMVVLLAVLASSCIKETLPECPSEMIVKLVIKDMNYSNIAHFPELSPESTSQPFSHFSGSLYYILTDAATKQTVRESEIMVLNDNNPDYTITFNDLPAGKYELSVWGNVTNAIPIGILHQNGLEHTDIYTAQATLSIIPDSQTQTVELVRAKGKLVVFCRNFPSNISVLSLAIAPVYQSVDATLNYQGSTNIQKSTTLQAINETFVAPTPQGSTTKLDLSFYTTDSRATMPVLKVPQMDIAMHRNEISAVAIDYDETGGAWEIWTYTEGEWTKVHHLDIE</sequence>
<evidence type="ECO:0000256" key="1">
    <source>
        <dbReference type="SAM" id="SignalP"/>
    </source>
</evidence>
<evidence type="ECO:0000313" key="2">
    <source>
        <dbReference type="EMBL" id="MBC8592823.1"/>
    </source>
</evidence>
<evidence type="ECO:0008006" key="4">
    <source>
        <dbReference type="Google" id="ProtNLM"/>
    </source>
</evidence>
<dbReference type="RefSeq" id="WP_262433995.1">
    <property type="nucleotide sequence ID" value="NZ_JACRTF010000001.1"/>
</dbReference>
<gene>
    <name evidence="2" type="ORF">H8744_06060</name>
</gene>
<dbReference type="PROSITE" id="PS51257">
    <property type="entry name" value="PROKAR_LIPOPROTEIN"/>
    <property type="match status" value="1"/>
</dbReference>
<dbReference type="AlphaFoldDB" id="A0A926F2C7"/>
<protein>
    <recommendedName>
        <fullName evidence="4">Fimbrillin-A associated anchor s Mfa1 and Mfa2 family protein</fullName>
    </recommendedName>
</protein>
<feature type="chain" id="PRO_5037989808" description="Fimbrillin-A associated anchor s Mfa1 and Mfa2 family protein" evidence="1">
    <location>
        <begin position="19"/>
        <end position="288"/>
    </location>
</feature>
<comment type="caution">
    <text evidence="2">The sequence shown here is derived from an EMBL/GenBank/DDBJ whole genome shotgun (WGS) entry which is preliminary data.</text>
</comment>
<dbReference type="Proteomes" id="UP000651085">
    <property type="component" value="Unassembled WGS sequence"/>
</dbReference>
<keyword evidence="1" id="KW-0732">Signal</keyword>
<accession>A0A926F2C7</accession>
<reference evidence="2" key="1">
    <citation type="submission" date="2020-08" db="EMBL/GenBank/DDBJ databases">
        <title>Genome public.</title>
        <authorList>
            <person name="Liu C."/>
            <person name="Sun Q."/>
        </authorList>
    </citation>
    <scope>NUCLEOTIDE SEQUENCE</scope>
    <source>
        <strain evidence="2">N12</strain>
    </source>
</reference>
<proteinExistence type="predicted"/>